<keyword evidence="7" id="KW-0804">Transcription</keyword>
<dbReference type="FunFam" id="3.30.50.10:FF:000006">
    <property type="entry name" value="Nuclear receptor subfamily 5 group A member"/>
    <property type="match status" value="1"/>
</dbReference>
<dbReference type="Gene3D" id="1.10.565.10">
    <property type="entry name" value="Retinoid X Receptor"/>
    <property type="match status" value="1"/>
</dbReference>
<dbReference type="PROSITE" id="PS51843">
    <property type="entry name" value="NR_LBD"/>
    <property type="match status" value="1"/>
</dbReference>
<sequence length="366" mass="41220">PRPTLAPKRLRAICGDRSSGKHYGVYSCEGCKGFFKRTVSKDLSSTCRDNKDGLVDKRQRNRCQYCRYQKCLAMGMKREAVNEEMPVEKILEAEMAVEQKTELHADGTSGGSSPNDPGTNICQAADKQLFTLVEWAKRIPHFSELSMDDQVILLRAGEDSVSVLFEVYSQTRILEEEEGRRTIDLMVMASLDKKKSGEGQQQLTERETWIKAKFDFFHRAVDHRSKPARSLKAITAQSHGDLDEAVRAAAEERVDVDEFADPVPVVERQPTPALSVSYDTETLRRKAKESGDMMTMPREQLPPPEPRAERTTYAAYVNSVPPGLSVKDFRRARKGVNKVLRPFCESDSTSEDRSNRPPSIQPSTQS</sequence>
<evidence type="ECO:0000313" key="13">
    <source>
        <dbReference type="EMBL" id="KAJ3583469.1"/>
    </source>
</evidence>
<dbReference type="InterPro" id="IPR035500">
    <property type="entry name" value="NHR-like_dom_sf"/>
</dbReference>
<feature type="compositionally biased region" description="Polar residues" evidence="10">
    <location>
        <begin position="356"/>
        <end position="366"/>
    </location>
</feature>
<dbReference type="InterPro" id="IPR000536">
    <property type="entry name" value="Nucl_hrmn_rcpt_lig-bd"/>
</dbReference>
<feature type="region of interest" description="Disordered" evidence="10">
    <location>
        <begin position="338"/>
        <end position="366"/>
    </location>
</feature>
<feature type="domain" description="NR LBD" evidence="12">
    <location>
        <begin position="82"/>
        <end position="366"/>
    </location>
</feature>
<keyword evidence="2" id="KW-0479">Metal-binding</keyword>
<dbReference type="GO" id="GO:0005634">
    <property type="term" value="C:nucleus"/>
    <property type="evidence" value="ECO:0007669"/>
    <property type="project" value="UniProtKB-SubCell"/>
</dbReference>
<feature type="non-terminal residue" evidence="13">
    <location>
        <position position="1"/>
    </location>
</feature>
<dbReference type="InterPro" id="IPR001628">
    <property type="entry name" value="Znf_hrmn_rcpt"/>
</dbReference>
<dbReference type="PRINTS" id="PR00398">
    <property type="entry name" value="STRDHORMONER"/>
</dbReference>
<dbReference type="SUPFAM" id="SSF57716">
    <property type="entry name" value="Glucocorticoid receptor-like (DNA-binding domain)"/>
    <property type="match status" value="1"/>
</dbReference>
<dbReference type="InterPro" id="IPR050274">
    <property type="entry name" value="Nuclear_hormone_rcpt_NR2"/>
</dbReference>
<evidence type="ECO:0000256" key="1">
    <source>
        <dbReference type="ARBA" id="ARBA00004123"/>
    </source>
</evidence>
<evidence type="ECO:0000259" key="11">
    <source>
        <dbReference type="PROSITE" id="PS51030"/>
    </source>
</evidence>
<dbReference type="PRINTS" id="PR00047">
    <property type="entry name" value="STROIDFINGER"/>
</dbReference>
<dbReference type="GO" id="GO:0003700">
    <property type="term" value="F:DNA-binding transcription factor activity"/>
    <property type="evidence" value="ECO:0007669"/>
    <property type="project" value="InterPro"/>
</dbReference>
<evidence type="ECO:0000256" key="4">
    <source>
        <dbReference type="ARBA" id="ARBA00022833"/>
    </source>
</evidence>
<gene>
    <name evidence="13" type="ORF">NHX12_017271</name>
</gene>
<dbReference type="SUPFAM" id="SSF48508">
    <property type="entry name" value="Nuclear receptor ligand-binding domain"/>
    <property type="match status" value="1"/>
</dbReference>
<keyword evidence="9" id="KW-0539">Nucleus</keyword>
<feature type="region of interest" description="Disordered" evidence="10">
    <location>
        <begin position="286"/>
        <end position="307"/>
    </location>
</feature>
<proteinExistence type="predicted"/>
<evidence type="ECO:0000256" key="7">
    <source>
        <dbReference type="ARBA" id="ARBA00023163"/>
    </source>
</evidence>
<reference evidence="13" key="1">
    <citation type="submission" date="2022-07" db="EMBL/GenBank/DDBJ databases">
        <title>Chromosome-level genome of Muraenolepis orangiensis.</title>
        <authorList>
            <person name="Kim J."/>
        </authorList>
    </citation>
    <scope>NUCLEOTIDE SEQUENCE</scope>
    <source>
        <strain evidence="13">KU_S4_2022</strain>
        <tissue evidence="13">Muscle</tissue>
    </source>
</reference>
<dbReference type="GO" id="GO:0043565">
    <property type="term" value="F:sequence-specific DNA binding"/>
    <property type="evidence" value="ECO:0007669"/>
    <property type="project" value="InterPro"/>
</dbReference>
<dbReference type="PROSITE" id="PS51030">
    <property type="entry name" value="NUCLEAR_REC_DBD_2"/>
    <property type="match status" value="1"/>
</dbReference>
<evidence type="ECO:0000256" key="9">
    <source>
        <dbReference type="ARBA" id="ARBA00023242"/>
    </source>
</evidence>
<feature type="domain" description="Nuclear receptor" evidence="11">
    <location>
        <begin position="8"/>
        <end position="83"/>
    </location>
</feature>
<dbReference type="Gene3D" id="3.30.50.10">
    <property type="entry name" value="Erythroid Transcription Factor GATA-1, subunit A"/>
    <property type="match status" value="1"/>
</dbReference>
<evidence type="ECO:0000256" key="8">
    <source>
        <dbReference type="ARBA" id="ARBA00023170"/>
    </source>
</evidence>
<keyword evidence="8" id="KW-0675">Receptor</keyword>
<evidence type="ECO:0000256" key="5">
    <source>
        <dbReference type="ARBA" id="ARBA00023015"/>
    </source>
</evidence>
<dbReference type="InterPro" id="IPR001723">
    <property type="entry name" value="Nuclear_hrmn_rcpt"/>
</dbReference>
<evidence type="ECO:0000256" key="2">
    <source>
        <dbReference type="ARBA" id="ARBA00022723"/>
    </source>
</evidence>
<comment type="subcellular location">
    <subcellularLocation>
        <location evidence="1">Nucleus</location>
    </subcellularLocation>
</comment>
<comment type="caution">
    <text evidence="13">The sequence shown here is derived from an EMBL/GenBank/DDBJ whole genome shotgun (WGS) entry which is preliminary data.</text>
</comment>
<dbReference type="InterPro" id="IPR013088">
    <property type="entry name" value="Znf_NHR/GATA"/>
</dbReference>
<keyword evidence="3" id="KW-0863">Zinc-finger</keyword>
<evidence type="ECO:0000259" key="12">
    <source>
        <dbReference type="PROSITE" id="PS51843"/>
    </source>
</evidence>
<dbReference type="AlphaFoldDB" id="A0A9Q0D7S8"/>
<protein>
    <recommendedName>
        <fullName evidence="15">Retinoid X receptor</fullName>
    </recommendedName>
</protein>
<organism evidence="13 14">
    <name type="scientific">Muraenolepis orangiensis</name>
    <name type="common">Patagonian moray cod</name>
    <dbReference type="NCBI Taxonomy" id="630683"/>
    <lineage>
        <taxon>Eukaryota</taxon>
        <taxon>Metazoa</taxon>
        <taxon>Chordata</taxon>
        <taxon>Craniata</taxon>
        <taxon>Vertebrata</taxon>
        <taxon>Euteleostomi</taxon>
        <taxon>Actinopterygii</taxon>
        <taxon>Neopterygii</taxon>
        <taxon>Teleostei</taxon>
        <taxon>Neoteleostei</taxon>
        <taxon>Acanthomorphata</taxon>
        <taxon>Zeiogadaria</taxon>
        <taxon>Gadariae</taxon>
        <taxon>Gadiformes</taxon>
        <taxon>Muraenolepidoidei</taxon>
        <taxon>Muraenolepididae</taxon>
        <taxon>Muraenolepis</taxon>
    </lineage>
</organism>
<keyword evidence="5" id="KW-0805">Transcription regulation</keyword>
<evidence type="ECO:0008006" key="15">
    <source>
        <dbReference type="Google" id="ProtNLM"/>
    </source>
</evidence>
<dbReference type="GO" id="GO:0008270">
    <property type="term" value="F:zinc ion binding"/>
    <property type="evidence" value="ECO:0007669"/>
    <property type="project" value="UniProtKB-KW"/>
</dbReference>
<dbReference type="PANTHER" id="PTHR24083">
    <property type="entry name" value="NUCLEAR HORMONE RECEPTOR"/>
    <property type="match status" value="1"/>
</dbReference>
<evidence type="ECO:0000256" key="3">
    <source>
        <dbReference type="ARBA" id="ARBA00022771"/>
    </source>
</evidence>
<dbReference type="CDD" id="cd06956">
    <property type="entry name" value="NR_DBD_RXR"/>
    <property type="match status" value="1"/>
</dbReference>
<dbReference type="SMART" id="SM00399">
    <property type="entry name" value="ZnF_C4"/>
    <property type="match status" value="1"/>
</dbReference>
<keyword evidence="6" id="KW-0238">DNA-binding</keyword>
<keyword evidence="14" id="KW-1185">Reference proteome</keyword>
<evidence type="ECO:0000313" key="14">
    <source>
        <dbReference type="Proteomes" id="UP001148018"/>
    </source>
</evidence>
<dbReference type="Pfam" id="PF00105">
    <property type="entry name" value="zf-C4"/>
    <property type="match status" value="1"/>
</dbReference>
<keyword evidence="4" id="KW-0862">Zinc</keyword>
<evidence type="ECO:0000256" key="6">
    <source>
        <dbReference type="ARBA" id="ARBA00023125"/>
    </source>
</evidence>
<evidence type="ECO:0000256" key="10">
    <source>
        <dbReference type="SAM" id="MobiDB-lite"/>
    </source>
</evidence>
<dbReference type="EMBL" id="JANIIK010000324">
    <property type="protein sequence ID" value="KAJ3583469.1"/>
    <property type="molecule type" value="Genomic_DNA"/>
</dbReference>
<accession>A0A9Q0D7S8</accession>
<dbReference type="Proteomes" id="UP001148018">
    <property type="component" value="Unassembled WGS sequence"/>
</dbReference>
<dbReference type="Pfam" id="PF00104">
    <property type="entry name" value="Hormone_recep"/>
    <property type="match status" value="1"/>
</dbReference>
<name>A0A9Q0D7S8_9TELE</name>
<dbReference type="OrthoDB" id="8936120at2759"/>